<keyword evidence="2" id="KW-0677">Repeat</keyword>
<dbReference type="SMART" id="SM00320">
    <property type="entry name" value="WD40"/>
    <property type="match status" value="2"/>
</dbReference>
<gene>
    <name evidence="4" type="ORF">Adt_35099</name>
</gene>
<name>A0ABD1QDS1_9LAMI</name>
<organism evidence="4 5">
    <name type="scientific">Abeliophyllum distichum</name>
    <dbReference type="NCBI Taxonomy" id="126358"/>
    <lineage>
        <taxon>Eukaryota</taxon>
        <taxon>Viridiplantae</taxon>
        <taxon>Streptophyta</taxon>
        <taxon>Embryophyta</taxon>
        <taxon>Tracheophyta</taxon>
        <taxon>Spermatophyta</taxon>
        <taxon>Magnoliopsida</taxon>
        <taxon>eudicotyledons</taxon>
        <taxon>Gunneridae</taxon>
        <taxon>Pentapetalae</taxon>
        <taxon>asterids</taxon>
        <taxon>lamiids</taxon>
        <taxon>Lamiales</taxon>
        <taxon>Oleaceae</taxon>
        <taxon>Forsythieae</taxon>
        <taxon>Abeliophyllum</taxon>
    </lineage>
</organism>
<dbReference type="InterPro" id="IPR051350">
    <property type="entry name" value="WD_repeat-ST_regulator"/>
</dbReference>
<keyword evidence="1 3" id="KW-0853">WD repeat</keyword>
<dbReference type="InterPro" id="IPR036322">
    <property type="entry name" value="WD40_repeat_dom_sf"/>
</dbReference>
<dbReference type="Pfam" id="PF00400">
    <property type="entry name" value="WD40"/>
    <property type="match status" value="1"/>
</dbReference>
<sequence>MWDLEGKEMQCWKGQRAIGMSDLGISSDGERLITVCKEAVILIFGLETKSNNFIVEDQTIISVNLIAKYKGHKRSRFVVRSCFGGIEQAFIASGSEDSQPHRVSGELVLTLPGHSRVVNCVTWNPTNPHMLASASDDRTIRIWGLNQVHVNHNGTLIMVLTAAMGKLEVKTEKHNSFDHRRIYDMARTRIRPC</sequence>
<evidence type="ECO:0000256" key="3">
    <source>
        <dbReference type="PROSITE-ProRule" id="PRU00221"/>
    </source>
</evidence>
<comment type="caution">
    <text evidence="4">The sequence shown here is derived from an EMBL/GenBank/DDBJ whole genome shotgun (WGS) entry which is preliminary data.</text>
</comment>
<accession>A0ABD1QDS1</accession>
<proteinExistence type="predicted"/>
<evidence type="ECO:0000313" key="4">
    <source>
        <dbReference type="EMBL" id="KAL2474363.1"/>
    </source>
</evidence>
<dbReference type="InterPro" id="IPR001680">
    <property type="entry name" value="WD40_rpt"/>
</dbReference>
<dbReference type="Gene3D" id="2.130.10.10">
    <property type="entry name" value="YVTN repeat-like/Quinoprotein amine dehydrogenase"/>
    <property type="match status" value="2"/>
</dbReference>
<evidence type="ECO:0000256" key="2">
    <source>
        <dbReference type="ARBA" id="ARBA00022737"/>
    </source>
</evidence>
<evidence type="ECO:0000313" key="5">
    <source>
        <dbReference type="Proteomes" id="UP001604336"/>
    </source>
</evidence>
<dbReference type="AlphaFoldDB" id="A0ABD1QDS1"/>
<keyword evidence="5" id="KW-1185">Reference proteome</keyword>
<feature type="repeat" description="WD" evidence="3">
    <location>
        <begin position="111"/>
        <end position="146"/>
    </location>
</feature>
<protein>
    <submittedName>
        <fullName evidence="4">Transducin family protein/WD-40 repeat family protein</fullName>
    </submittedName>
</protein>
<dbReference type="InterPro" id="IPR015943">
    <property type="entry name" value="WD40/YVTN_repeat-like_dom_sf"/>
</dbReference>
<dbReference type="Proteomes" id="UP001604336">
    <property type="component" value="Unassembled WGS sequence"/>
</dbReference>
<dbReference type="EMBL" id="JBFOLK010000011">
    <property type="protein sequence ID" value="KAL2474363.1"/>
    <property type="molecule type" value="Genomic_DNA"/>
</dbReference>
<dbReference type="PANTHER" id="PTHR22838:SF0">
    <property type="entry name" value="WD REPEAT-CONTAINING PROTEIN 26"/>
    <property type="match status" value="1"/>
</dbReference>
<dbReference type="PANTHER" id="PTHR22838">
    <property type="entry name" value="WD REPEAT PROTEIN 26-RELATED"/>
    <property type="match status" value="1"/>
</dbReference>
<reference evidence="5" key="1">
    <citation type="submission" date="2024-07" db="EMBL/GenBank/DDBJ databases">
        <title>Two chromosome-level genome assemblies of Korean endemic species Abeliophyllum distichum and Forsythia ovata (Oleaceae).</title>
        <authorList>
            <person name="Jang H."/>
        </authorList>
    </citation>
    <scope>NUCLEOTIDE SEQUENCE [LARGE SCALE GENOMIC DNA]</scope>
</reference>
<evidence type="ECO:0000256" key="1">
    <source>
        <dbReference type="ARBA" id="ARBA00022574"/>
    </source>
</evidence>
<dbReference type="SUPFAM" id="SSF50978">
    <property type="entry name" value="WD40 repeat-like"/>
    <property type="match status" value="1"/>
</dbReference>
<dbReference type="PROSITE" id="PS50294">
    <property type="entry name" value="WD_REPEATS_REGION"/>
    <property type="match status" value="1"/>
</dbReference>
<dbReference type="PROSITE" id="PS50082">
    <property type="entry name" value="WD_REPEATS_2"/>
    <property type="match status" value="1"/>
</dbReference>